<dbReference type="InterPro" id="IPR057678">
    <property type="entry name" value="DUF7918"/>
</dbReference>
<dbReference type="Pfam" id="PF25534">
    <property type="entry name" value="DUF7918"/>
    <property type="match status" value="1"/>
</dbReference>
<dbReference type="PANTHER" id="PTHR36223:SF1">
    <property type="entry name" value="TRANSCRIPTION ELONGATION FACTOR EAF N-TERMINAL DOMAIN-CONTAINING PROTEIN"/>
    <property type="match status" value="1"/>
</dbReference>
<reference evidence="3 4" key="1">
    <citation type="journal article" date="2020" name="Genome Biol. Evol.">
        <title>Comparative genomics of Sclerotiniaceae.</title>
        <authorList>
            <person name="Valero Jimenez C.A."/>
            <person name="Steentjes M."/>
            <person name="Scholten O.E."/>
            <person name="Van Kan J.A.L."/>
        </authorList>
    </citation>
    <scope>NUCLEOTIDE SEQUENCE [LARGE SCALE GENOMIC DNA]</scope>
    <source>
        <strain evidence="3 4">MUCL 94</strain>
    </source>
</reference>
<evidence type="ECO:0000313" key="3">
    <source>
        <dbReference type="EMBL" id="KAF7953832.1"/>
    </source>
</evidence>
<name>A0A9P5IU42_9HELO</name>
<organism evidence="3 4">
    <name type="scientific">Botrytis byssoidea</name>
    <dbReference type="NCBI Taxonomy" id="139641"/>
    <lineage>
        <taxon>Eukaryota</taxon>
        <taxon>Fungi</taxon>
        <taxon>Dikarya</taxon>
        <taxon>Ascomycota</taxon>
        <taxon>Pezizomycotina</taxon>
        <taxon>Leotiomycetes</taxon>
        <taxon>Helotiales</taxon>
        <taxon>Sclerotiniaceae</taxon>
        <taxon>Botrytis</taxon>
    </lineage>
</organism>
<dbReference type="AlphaFoldDB" id="A0A9P5IU42"/>
<feature type="domain" description="DUF7918" evidence="2">
    <location>
        <begin position="9"/>
        <end position="263"/>
    </location>
</feature>
<accession>A0A9P5IU42</accession>
<evidence type="ECO:0000313" key="4">
    <source>
        <dbReference type="Proteomes" id="UP000710849"/>
    </source>
</evidence>
<dbReference type="Proteomes" id="UP000710849">
    <property type="component" value="Unassembled WGS sequence"/>
</dbReference>
<dbReference type="EMBL" id="RCSW01000002">
    <property type="protein sequence ID" value="KAF7953832.1"/>
    <property type="molecule type" value="Genomic_DNA"/>
</dbReference>
<comment type="caution">
    <text evidence="3">The sequence shown here is derived from an EMBL/GenBank/DDBJ whole genome shotgun (WGS) entry which is preliminary data.</text>
</comment>
<feature type="compositionally biased region" description="Low complexity" evidence="1">
    <location>
        <begin position="417"/>
        <end position="432"/>
    </location>
</feature>
<proteinExistence type="predicted"/>
<feature type="region of interest" description="Disordered" evidence="1">
    <location>
        <begin position="336"/>
        <end position="360"/>
    </location>
</feature>
<dbReference type="RefSeq" id="XP_038737642.1">
    <property type="nucleotide sequence ID" value="XM_038871741.1"/>
</dbReference>
<keyword evidence="4" id="KW-1185">Reference proteome</keyword>
<sequence length="477" mass="52324">MVVLDSLPGIEVAVCVDGEPLKEYENTEDELMLNEPEGLGKTFEVARHQRSVTVRKFVESTAGKFFTIKCSVKTPYIYAGACTHISFCSSIDGENLSWAPLFNKETYEKSSSNLTREVEGNLYKEEGKLLLQRLQFTETHLTQWDNSIEAAIRLDGKGRYVGEIEVRVFREMSPSKASLVSTAPLVSKTKVPENLLKGQAKSHSTFYGPSADLGDRFSQGEAEKEGKYVRMTCCDGGREYPIGIFNFQYGSKGDLEALGVIGRMPGPEPESSFGLGHDFEPLPMPMSEVQAPVKLSRDTIKEAEAEAKLSNKKSRGGSTFELQAIRFTPLSIKHEVQDAEHGQNSTPTAPSVPAGTSDVTSPITSTSWHLLDLDPTQTGQLFGQFLQYLQTQGGGQPSHAPPPLPVGTIFAALPSLPTSTSSSEIATTATLTPPVKREKEENRDESRKRGRKFRGKVTIDLTEDDSDDDVMINLDSD</sequence>
<evidence type="ECO:0000256" key="1">
    <source>
        <dbReference type="SAM" id="MobiDB-lite"/>
    </source>
</evidence>
<dbReference type="GeneID" id="62144820"/>
<evidence type="ECO:0000259" key="2">
    <source>
        <dbReference type="Pfam" id="PF25534"/>
    </source>
</evidence>
<dbReference type="PANTHER" id="PTHR36223">
    <property type="entry name" value="BETA-LACTAMASE-TYPE TRANSPEPTIDASE FOLD DOMAIN CONTAINING PROTEIN"/>
    <property type="match status" value="1"/>
</dbReference>
<feature type="region of interest" description="Disordered" evidence="1">
    <location>
        <begin position="417"/>
        <end position="454"/>
    </location>
</feature>
<feature type="compositionally biased region" description="Basic and acidic residues" evidence="1">
    <location>
        <begin position="435"/>
        <end position="447"/>
    </location>
</feature>
<protein>
    <recommendedName>
        <fullName evidence="2">DUF7918 domain-containing protein</fullName>
    </recommendedName>
</protein>
<gene>
    <name evidence="3" type="ORF">EAE97_001231</name>
</gene>